<protein>
    <submittedName>
        <fullName evidence="1">Uncharacterized protein</fullName>
    </submittedName>
</protein>
<organism evidence="1">
    <name type="scientific">Panicum hallii</name>
    <dbReference type="NCBI Taxonomy" id="206008"/>
    <lineage>
        <taxon>Eukaryota</taxon>
        <taxon>Viridiplantae</taxon>
        <taxon>Streptophyta</taxon>
        <taxon>Embryophyta</taxon>
        <taxon>Tracheophyta</taxon>
        <taxon>Spermatophyta</taxon>
        <taxon>Magnoliopsida</taxon>
        <taxon>Liliopsida</taxon>
        <taxon>Poales</taxon>
        <taxon>Poaceae</taxon>
        <taxon>PACMAD clade</taxon>
        <taxon>Panicoideae</taxon>
        <taxon>Panicodae</taxon>
        <taxon>Paniceae</taxon>
        <taxon>Panicinae</taxon>
        <taxon>Panicum</taxon>
        <taxon>Panicum sect. Panicum</taxon>
    </lineage>
</organism>
<name>A0A2T8IB45_9POAL</name>
<sequence>MQIRFTNYTLLVNYTQGLCVMDGMVTGYWWPVVSNFSSAFVTICVLVEACISREWCARHPRCYTQAKANTHLKGVIRGKLGLIPHRGWVIWRDSPNPFPDWFPFGITPLLAEQACSARLGLAGIMA</sequence>
<dbReference type="EMBL" id="CM008052">
    <property type="protein sequence ID" value="PVH34907.1"/>
    <property type="molecule type" value="Genomic_DNA"/>
</dbReference>
<dbReference type="Proteomes" id="UP000243499">
    <property type="component" value="Chromosome 7"/>
</dbReference>
<dbReference type="AlphaFoldDB" id="A0A2T8IB45"/>
<evidence type="ECO:0000313" key="1">
    <source>
        <dbReference type="EMBL" id="PVH34907.1"/>
    </source>
</evidence>
<reference evidence="1" key="1">
    <citation type="submission" date="2018-04" db="EMBL/GenBank/DDBJ databases">
        <title>WGS assembly of Panicum hallii.</title>
        <authorList>
            <person name="Lovell J."/>
            <person name="Jenkins J."/>
            <person name="Lowry D."/>
            <person name="Mamidi S."/>
            <person name="Sreedasyam A."/>
            <person name="Weng X."/>
            <person name="Barry K."/>
            <person name="Bonette J."/>
            <person name="Campitelli B."/>
            <person name="Daum C."/>
            <person name="Gordon S."/>
            <person name="Gould B."/>
            <person name="Lipzen A."/>
            <person name="Macqueen A."/>
            <person name="Palacio-Mejia J."/>
            <person name="Plott C."/>
            <person name="Shakirov E."/>
            <person name="Shu S."/>
            <person name="Yoshinaga Y."/>
            <person name="Zane M."/>
            <person name="Rokhsar D."/>
            <person name="Grimwood J."/>
            <person name="Schmutz J."/>
            <person name="Juenger T."/>
        </authorList>
    </citation>
    <scope>NUCLEOTIDE SEQUENCE [LARGE SCALE GENOMIC DNA]</scope>
    <source>
        <strain evidence="1">FIL2</strain>
    </source>
</reference>
<gene>
    <name evidence="1" type="ORF">PAHAL_7G062300</name>
</gene>
<dbReference type="Gramene" id="PVH34907">
    <property type="protein sequence ID" value="PVH34907"/>
    <property type="gene ID" value="PAHAL_7G062300"/>
</dbReference>
<proteinExistence type="predicted"/>
<accession>A0A2T8IB45</accession>